<evidence type="ECO:0000313" key="2">
    <source>
        <dbReference type="Proteomes" id="UP001283361"/>
    </source>
</evidence>
<comment type="caution">
    <text evidence="1">The sequence shown here is derived from an EMBL/GenBank/DDBJ whole genome shotgun (WGS) entry which is preliminary data.</text>
</comment>
<name>A0AAE1CZJ9_9GAST</name>
<dbReference type="Proteomes" id="UP001283361">
    <property type="component" value="Unassembled WGS sequence"/>
</dbReference>
<sequence>MARLRGWSIYRSAVCRASLCKSLGPSGHDYQVKDQEFYLDLYMLKRSKKYTEIVRGMCRVDRLTWWHESVTYSSKYPMESISKTDNRRKLQMNNSQDLILPQINVRRKTPRLTA</sequence>
<keyword evidence="2" id="KW-1185">Reference proteome</keyword>
<protein>
    <submittedName>
        <fullName evidence="1">Uncharacterized protein</fullName>
    </submittedName>
</protein>
<accession>A0AAE1CZJ9</accession>
<reference evidence="1" key="1">
    <citation type="journal article" date="2023" name="G3 (Bethesda)">
        <title>A reference genome for the long-term kleptoplast-retaining sea slug Elysia crispata morphotype clarki.</title>
        <authorList>
            <person name="Eastman K.E."/>
            <person name="Pendleton A.L."/>
            <person name="Shaikh M.A."/>
            <person name="Suttiyut T."/>
            <person name="Ogas R."/>
            <person name="Tomko P."/>
            <person name="Gavelis G."/>
            <person name="Widhalm J.R."/>
            <person name="Wisecaver J.H."/>
        </authorList>
    </citation>
    <scope>NUCLEOTIDE SEQUENCE</scope>
    <source>
        <strain evidence="1">ECLA1</strain>
    </source>
</reference>
<organism evidence="1 2">
    <name type="scientific">Elysia crispata</name>
    <name type="common">lettuce slug</name>
    <dbReference type="NCBI Taxonomy" id="231223"/>
    <lineage>
        <taxon>Eukaryota</taxon>
        <taxon>Metazoa</taxon>
        <taxon>Spiralia</taxon>
        <taxon>Lophotrochozoa</taxon>
        <taxon>Mollusca</taxon>
        <taxon>Gastropoda</taxon>
        <taxon>Heterobranchia</taxon>
        <taxon>Euthyneura</taxon>
        <taxon>Panpulmonata</taxon>
        <taxon>Sacoglossa</taxon>
        <taxon>Placobranchoidea</taxon>
        <taxon>Plakobranchidae</taxon>
        <taxon>Elysia</taxon>
    </lineage>
</organism>
<gene>
    <name evidence="1" type="ORF">RRG08_040645</name>
</gene>
<dbReference type="EMBL" id="JAWDGP010006100">
    <property type="protein sequence ID" value="KAK3747251.1"/>
    <property type="molecule type" value="Genomic_DNA"/>
</dbReference>
<dbReference type="AlphaFoldDB" id="A0AAE1CZJ9"/>
<proteinExistence type="predicted"/>
<evidence type="ECO:0000313" key="1">
    <source>
        <dbReference type="EMBL" id="KAK3747251.1"/>
    </source>
</evidence>